<keyword evidence="6 12" id="KW-0479">Metal-binding</keyword>
<dbReference type="EMBL" id="CACRXK020005576">
    <property type="protein sequence ID" value="CAB4006700.1"/>
    <property type="molecule type" value="Genomic_DNA"/>
</dbReference>
<evidence type="ECO:0000256" key="13">
    <source>
        <dbReference type="SAM" id="MobiDB-lite"/>
    </source>
</evidence>
<evidence type="ECO:0000256" key="1">
    <source>
        <dbReference type="ARBA" id="ARBA00004123"/>
    </source>
</evidence>
<comment type="function">
    <text evidence="11">May play a role in mRNA degradation. Endonuclease required for processing of 20S pre-rRNA precursor and biogenesis of 40S ribosomal subunits.</text>
</comment>
<dbReference type="OrthoDB" id="446759at2759"/>
<dbReference type="CDD" id="cd09876">
    <property type="entry name" value="PIN_Nob1-like"/>
    <property type="match status" value="1"/>
</dbReference>
<feature type="compositionally biased region" description="Polar residues" evidence="13">
    <location>
        <begin position="225"/>
        <end position="237"/>
    </location>
</feature>
<dbReference type="PANTHER" id="PTHR12814:SF2">
    <property type="entry name" value="RNA-BINDING PROTEIN NOB1"/>
    <property type="match status" value="1"/>
</dbReference>
<evidence type="ECO:0000313" key="15">
    <source>
        <dbReference type="Proteomes" id="UP001152795"/>
    </source>
</evidence>
<protein>
    <recommendedName>
        <fullName evidence="3 12">RNA-binding protein NOB1</fullName>
    </recommendedName>
</protein>
<evidence type="ECO:0000256" key="5">
    <source>
        <dbReference type="ARBA" id="ARBA00022722"/>
    </source>
</evidence>
<dbReference type="InterPro" id="IPR017117">
    <property type="entry name" value="Nob1_euk"/>
</dbReference>
<dbReference type="InterPro" id="IPR033411">
    <property type="entry name" value="Ribonuclease_PIN"/>
</dbReference>
<evidence type="ECO:0000256" key="7">
    <source>
        <dbReference type="ARBA" id="ARBA00022771"/>
    </source>
</evidence>
<keyword evidence="10 12" id="KW-0539">Nucleus</keyword>
<dbReference type="GO" id="GO:0005634">
    <property type="term" value="C:nucleus"/>
    <property type="evidence" value="ECO:0007669"/>
    <property type="project" value="UniProtKB-SubCell"/>
</dbReference>
<evidence type="ECO:0000313" key="14">
    <source>
        <dbReference type="EMBL" id="CAB4006700.1"/>
    </source>
</evidence>
<sequence>MATDKNDLIEILVADSAAFLKNVSLQNMAKNIYTINEVVGEIKSAAVRQRLAVLPYEIIFRVPSGESLHVVSEFAKKTGDFQSLSLVDLKVLALTYQLHKEKCGTDGLRSEPTKQVEVVDKSLQGNVPGFYVKSKSNDEHADDDEVIKGKLDTSSEEISLAEDITNCSLNEKDTDCGECNSMKENTVDGQQKDMETKNQNDDVGEEKGKIEVQEEKNEHGLVGDTANNNDEINQEQSLDNDDDQAIDCSDQDNIDDEDVCYQDDGNDDGDVDYHGNGDDDDSSDDDDGWITPGNISQIKADYGISETQSRPTNIAVGCLTTDFAMQNVLIKMGLHVISVEGMLIKEARSYVLKCYSCFKVTTQMQRIFCPKCGNRTLVKVSVSVNEEGITRYHIPKRNRPFNIRGKKHPLPLPKGGRHNKNPLLFEDQLITQRRLPKAKDKVSVLDEDYVARSSPFAVNDTTSRAFNLGFHVRGQNKRNPNEARKKTRRKK</sequence>
<feature type="region of interest" description="Disordered" evidence="13">
    <location>
        <begin position="472"/>
        <end position="491"/>
    </location>
</feature>
<dbReference type="Pfam" id="PF08772">
    <property type="entry name" value="Zn_ribbon_NOB1"/>
    <property type="match status" value="1"/>
</dbReference>
<gene>
    <name evidence="14" type="ORF">PACLA_8A023762</name>
</gene>
<keyword evidence="7" id="KW-0863">Zinc-finger</keyword>
<evidence type="ECO:0000256" key="11">
    <source>
        <dbReference type="ARBA" id="ARBA00045628"/>
    </source>
</evidence>
<dbReference type="AlphaFoldDB" id="A0A6S7HTN8"/>
<dbReference type="Proteomes" id="UP001152795">
    <property type="component" value="Unassembled WGS sequence"/>
</dbReference>
<proteinExistence type="inferred from homology"/>
<dbReference type="GO" id="GO:0030688">
    <property type="term" value="C:preribosome, small subunit precursor"/>
    <property type="evidence" value="ECO:0007669"/>
    <property type="project" value="TreeGrafter"/>
</dbReference>
<feature type="region of interest" description="Disordered" evidence="13">
    <location>
        <begin position="184"/>
        <end position="289"/>
    </location>
</feature>
<dbReference type="GO" id="GO:0030490">
    <property type="term" value="P:maturation of SSU-rRNA"/>
    <property type="evidence" value="ECO:0007669"/>
    <property type="project" value="TreeGrafter"/>
</dbReference>
<comment type="similarity">
    <text evidence="2 12">Belongs to the NOB1 family.</text>
</comment>
<comment type="subcellular location">
    <subcellularLocation>
        <location evidence="1 12">Nucleus</location>
    </subcellularLocation>
</comment>
<dbReference type="PIRSF" id="PIRSF037125">
    <property type="entry name" value="D-site_20S_pre-rRNA_nuclease"/>
    <property type="match status" value="1"/>
</dbReference>
<keyword evidence="9 12" id="KW-0862">Zinc</keyword>
<keyword evidence="5" id="KW-0540">Nuclease</keyword>
<evidence type="ECO:0000256" key="3">
    <source>
        <dbReference type="ARBA" id="ARBA00018439"/>
    </source>
</evidence>
<feature type="compositionally biased region" description="Acidic residues" evidence="13">
    <location>
        <begin position="278"/>
        <end position="288"/>
    </location>
</feature>
<comment type="caution">
    <text evidence="14">The sequence shown here is derived from an EMBL/GenBank/DDBJ whole genome shotgun (WGS) entry which is preliminary data.</text>
</comment>
<accession>A0A6S7HTN8</accession>
<dbReference type="GO" id="GO:0008270">
    <property type="term" value="F:zinc ion binding"/>
    <property type="evidence" value="ECO:0007669"/>
    <property type="project" value="UniProtKB-KW"/>
</dbReference>
<evidence type="ECO:0000256" key="12">
    <source>
        <dbReference type="PIRNR" id="PIRNR037125"/>
    </source>
</evidence>
<keyword evidence="15" id="KW-1185">Reference proteome</keyword>
<evidence type="ECO:0000256" key="9">
    <source>
        <dbReference type="ARBA" id="ARBA00022833"/>
    </source>
</evidence>
<evidence type="ECO:0000256" key="2">
    <source>
        <dbReference type="ARBA" id="ARBA00005858"/>
    </source>
</evidence>
<dbReference type="FunFam" id="3.40.50.1010:FF:000018">
    <property type="entry name" value="RNA-binding protein NOB1"/>
    <property type="match status" value="1"/>
</dbReference>
<dbReference type="InterPro" id="IPR036283">
    <property type="entry name" value="NOB1_Zf-like_sf"/>
</dbReference>
<dbReference type="Gene3D" id="3.40.50.1010">
    <property type="entry name" value="5'-nuclease"/>
    <property type="match status" value="1"/>
</dbReference>
<dbReference type="GO" id="GO:0004521">
    <property type="term" value="F:RNA endonuclease activity"/>
    <property type="evidence" value="ECO:0007669"/>
    <property type="project" value="UniProtKB-UniRule"/>
</dbReference>
<feature type="compositionally biased region" description="Acidic residues" evidence="13">
    <location>
        <begin position="238"/>
        <end position="270"/>
    </location>
</feature>
<feature type="compositionally biased region" description="Basic and acidic residues" evidence="13">
    <location>
        <begin position="190"/>
        <end position="221"/>
    </location>
</feature>
<evidence type="ECO:0000256" key="6">
    <source>
        <dbReference type="ARBA" id="ARBA00022723"/>
    </source>
</evidence>
<dbReference type="InterPro" id="IPR014881">
    <property type="entry name" value="NOB1_Zn-bd"/>
</dbReference>
<dbReference type="Gene3D" id="6.20.210.10">
    <property type="entry name" value="Nin one binding (NOB1), Zn-ribbon-like"/>
    <property type="match status" value="1"/>
</dbReference>
<keyword evidence="4" id="KW-0597">Phosphoprotein</keyword>
<dbReference type="GO" id="GO:0016787">
    <property type="term" value="F:hydrolase activity"/>
    <property type="evidence" value="ECO:0007669"/>
    <property type="project" value="UniProtKB-KW"/>
</dbReference>
<organism evidence="14 15">
    <name type="scientific">Paramuricea clavata</name>
    <name type="common">Red gorgonian</name>
    <name type="synonym">Violescent sea-whip</name>
    <dbReference type="NCBI Taxonomy" id="317549"/>
    <lineage>
        <taxon>Eukaryota</taxon>
        <taxon>Metazoa</taxon>
        <taxon>Cnidaria</taxon>
        <taxon>Anthozoa</taxon>
        <taxon>Octocorallia</taxon>
        <taxon>Malacalcyonacea</taxon>
        <taxon>Plexauridae</taxon>
        <taxon>Paramuricea</taxon>
    </lineage>
</organism>
<name>A0A6S7HTN8_PARCT</name>
<dbReference type="PANTHER" id="PTHR12814">
    <property type="entry name" value="RNA-BINDING PROTEIN NOB1"/>
    <property type="match status" value="1"/>
</dbReference>
<dbReference type="Pfam" id="PF17146">
    <property type="entry name" value="PIN_6"/>
    <property type="match status" value="1"/>
</dbReference>
<evidence type="ECO:0000256" key="10">
    <source>
        <dbReference type="ARBA" id="ARBA00023242"/>
    </source>
</evidence>
<dbReference type="InterPro" id="IPR039907">
    <property type="entry name" value="NOB1"/>
</dbReference>
<reference evidence="14" key="1">
    <citation type="submission" date="2020-04" db="EMBL/GenBank/DDBJ databases">
        <authorList>
            <person name="Alioto T."/>
            <person name="Alioto T."/>
            <person name="Gomez Garrido J."/>
        </authorList>
    </citation>
    <scope>NUCLEOTIDE SEQUENCE</scope>
    <source>
        <strain evidence="14">A484AB</strain>
    </source>
</reference>
<keyword evidence="8" id="KW-0378">Hydrolase</keyword>
<dbReference type="SUPFAM" id="SSF144206">
    <property type="entry name" value="NOB1 zinc finger-like"/>
    <property type="match status" value="1"/>
</dbReference>
<evidence type="ECO:0000256" key="8">
    <source>
        <dbReference type="ARBA" id="ARBA00022801"/>
    </source>
</evidence>
<evidence type="ECO:0000256" key="4">
    <source>
        <dbReference type="ARBA" id="ARBA00022553"/>
    </source>
</evidence>